<keyword evidence="3" id="KW-1185">Reference proteome</keyword>
<name>A0A1Z4EJD6_9MYCO</name>
<evidence type="ECO:0000313" key="3">
    <source>
        <dbReference type="Proteomes" id="UP000217736"/>
    </source>
</evidence>
<dbReference type="Proteomes" id="UP000217736">
    <property type="component" value="Chromosome"/>
</dbReference>
<organism evidence="2 3">
    <name type="scientific">Mycobacterium shigaense</name>
    <dbReference type="NCBI Taxonomy" id="722731"/>
    <lineage>
        <taxon>Bacteria</taxon>
        <taxon>Bacillati</taxon>
        <taxon>Actinomycetota</taxon>
        <taxon>Actinomycetes</taxon>
        <taxon>Mycobacteriales</taxon>
        <taxon>Mycobacteriaceae</taxon>
        <taxon>Mycobacterium</taxon>
        <taxon>Mycobacterium simiae complex</taxon>
    </lineage>
</organism>
<proteinExistence type="predicted"/>
<keyword evidence="1" id="KW-0812">Transmembrane</keyword>
<dbReference type="OrthoDB" id="4714376at2"/>
<feature type="transmembrane region" description="Helical" evidence="1">
    <location>
        <begin position="80"/>
        <end position="100"/>
    </location>
</feature>
<reference evidence="3" key="1">
    <citation type="submission" date="2017-06" db="EMBL/GenBank/DDBJ databases">
        <title>Complete Genome Sequence of Mycobacterium shigaense.</title>
        <authorList>
            <person name="Fukano H."/>
            <person name="Yoshida M."/>
            <person name="Kazumi Y."/>
            <person name="Ogura Y."/>
            <person name="Mitarai S."/>
            <person name="Hayashi T."/>
            <person name="Hoshino Y."/>
        </authorList>
    </citation>
    <scope>NUCLEOTIDE SEQUENCE [LARGE SCALE GENOMIC DNA]</scope>
    <source>
        <strain evidence="3">UN-152</strain>
    </source>
</reference>
<gene>
    <name evidence="2" type="ORF">MSG_02925</name>
</gene>
<dbReference type="AlphaFoldDB" id="A0A1Z4EJD6"/>
<keyword evidence="1" id="KW-0472">Membrane</keyword>
<accession>A0A1Z4EJD6</accession>
<protein>
    <submittedName>
        <fullName evidence="2">Uncharacterized protein</fullName>
    </submittedName>
</protein>
<sequence>MILVVLGSVLSVCIGGAVALIAVIPKSALWMGPLVCPSPYRLAYSTSDYSYKPGQSGTSVDFACVSGASSYDANVFAIDGIQSLVIALVLCVVAVAVSLVRRRSRRAN</sequence>
<dbReference type="EMBL" id="AP018164">
    <property type="protein sequence ID" value="BAX93068.1"/>
    <property type="molecule type" value="Genomic_DNA"/>
</dbReference>
<dbReference type="RefSeq" id="WP_142404535.1">
    <property type="nucleotide sequence ID" value="NZ_AP018164.1"/>
</dbReference>
<keyword evidence="1" id="KW-1133">Transmembrane helix</keyword>
<dbReference type="KEGG" id="mshg:MSG_02925"/>
<evidence type="ECO:0000313" key="2">
    <source>
        <dbReference type="EMBL" id="BAX93068.1"/>
    </source>
</evidence>
<evidence type="ECO:0000256" key="1">
    <source>
        <dbReference type="SAM" id="Phobius"/>
    </source>
</evidence>